<dbReference type="Proteomes" id="UP000308197">
    <property type="component" value="Unassembled WGS sequence"/>
</dbReference>
<protein>
    <recommendedName>
        <fullName evidence="3">F-box domain-containing protein</fullName>
    </recommendedName>
</protein>
<dbReference type="SUPFAM" id="SSF52047">
    <property type="entry name" value="RNI-like"/>
    <property type="match status" value="1"/>
</dbReference>
<dbReference type="Gene3D" id="3.80.10.10">
    <property type="entry name" value="Ribonuclease Inhibitor"/>
    <property type="match status" value="1"/>
</dbReference>
<evidence type="ECO:0000313" key="2">
    <source>
        <dbReference type="Proteomes" id="UP000308197"/>
    </source>
</evidence>
<dbReference type="InterPro" id="IPR032675">
    <property type="entry name" value="LRR_dom_sf"/>
</dbReference>
<accession>A0A5C3P0F4</accession>
<dbReference type="STRING" id="1314778.A0A5C3P0F4"/>
<keyword evidence="2" id="KW-1185">Reference proteome</keyword>
<reference evidence="1 2" key="1">
    <citation type="journal article" date="2019" name="Nat. Ecol. Evol.">
        <title>Megaphylogeny resolves global patterns of mushroom evolution.</title>
        <authorList>
            <person name="Varga T."/>
            <person name="Krizsan K."/>
            <person name="Foldi C."/>
            <person name="Dima B."/>
            <person name="Sanchez-Garcia M."/>
            <person name="Sanchez-Ramirez S."/>
            <person name="Szollosi G.J."/>
            <person name="Szarkandi J.G."/>
            <person name="Papp V."/>
            <person name="Albert L."/>
            <person name="Andreopoulos W."/>
            <person name="Angelini C."/>
            <person name="Antonin V."/>
            <person name="Barry K.W."/>
            <person name="Bougher N.L."/>
            <person name="Buchanan P."/>
            <person name="Buyck B."/>
            <person name="Bense V."/>
            <person name="Catcheside P."/>
            <person name="Chovatia M."/>
            <person name="Cooper J."/>
            <person name="Damon W."/>
            <person name="Desjardin D."/>
            <person name="Finy P."/>
            <person name="Geml J."/>
            <person name="Haridas S."/>
            <person name="Hughes K."/>
            <person name="Justo A."/>
            <person name="Karasinski D."/>
            <person name="Kautmanova I."/>
            <person name="Kiss B."/>
            <person name="Kocsube S."/>
            <person name="Kotiranta H."/>
            <person name="LaButti K.M."/>
            <person name="Lechner B.E."/>
            <person name="Liimatainen K."/>
            <person name="Lipzen A."/>
            <person name="Lukacs Z."/>
            <person name="Mihaltcheva S."/>
            <person name="Morgado L.N."/>
            <person name="Niskanen T."/>
            <person name="Noordeloos M.E."/>
            <person name="Ohm R.A."/>
            <person name="Ortiz-Santana B."/>
            <person name="Ovrebo C."/>
            <person name="Racz N."/>
            <person name="Riley R."/>
            <person name="Savchenko A."/>
            <person name="Shiryaev A."/>
            <person name="Soop K."/>
            <person name="Spirin V."/>
            <person name="Szebenyi C."/>
            <person name="Tomsovsky M."/>
            <person name="Tulloss R.E."/>
            <person name="Uehling J."/>
            <person name="Grigoriev I.V."/>
            <person name="Vagvolgyi C."/>
            <person name="Papp T."/>
            <person name="Martin F.M."/>
            <person name="Miettinen O."/>
            <person name="Hibbett D.S."/>
            <person name="Nagy L.G."/>
        </authorList>
    </citation>
    <scope>NUCLEOTIDE SEQUENCE [LARGE SCALE GENOMIC DNA]</scope>
    <source>
        <strain evidence="1 2">HHB13444</strain>
    </source>
</reference>
<organism evidence="1 2">
    <name type="scientific">Polyporus arcularius HHB13444</name>
    <dbReference type="NCBI Taxonomy" id="1314778"/>
    <lineage>
        <taxon>Eukaryota</taxon>
        <taxon>Fungi</taxon>
        <taxon>Dikarya</taxon>
        <taxon>Basidiomycota</taxon>
        <taxon>Agaricomycotina</taxon>
        <taxon>Agaricomycetes</taxon>
        <taxon>Polyporales</taxon>
        <taxon>Polyporaceae</taxon>
        <taxon>Polyporus</taxon>
    </lineage>
</organism>
<evidence type="ECO:0000313" key="1">
    <source>
        <dbReference type="EMBL" id="TFK82981.1"/>
    </source>
</evidence>
<name>A0A5C3P0F4_9APHY</name>
<dbReference type="InParanoid" id="A0A5C3P0F4"/>
<sequence length="523" mass="60010">MPEPTKAIVYSSKTQHELRDSLRLIDTRIAQLEERCNQLGRVSLEVEKDLYDARISRKLVVWRNLPIRQLPPEILATIFRYVVWSVPGPFEANHTRRQFREVAIADQNLWNSIWFLDVYPWQRSLASLERSGISSVAHLDHLLDALLAKISQIRVLLVRFESMELVEHFLKRFAIAGPPTLLERYEVHRTSMPYLWPPEQAKSPVPISVHPTPTLRWLCLDGVSIDFSKLHLTNLHTVNLRRMTLLSCPTSEKFSEILSASSGLFNLGLSAAGPRWTPVQPVARIRRVVMPNLRDLLIGDMGCPFSIFILNHFHAPRVMVLSLVHLRGQDYSAMLAAMTGMFPELQLLSLDTLYITKSDETMRAVVLWLESMPRIKMLKVVDVKHTILDVFCQDPTQYWMQSQTDAYLRSWREKNGDREVVRPVLLPNLEYLYFKVTQPGDEISVLTTARKAIGRPFKTAYTPDVHLKTIPAEELEKIRDSVGELEIMDGMEPPPVELDIHRGMAGTVDKSETPYYIFPKTTA</sequence>
<gene>
    <name evidence="1" type="ORF">K466DRAFT_628784</name>
</gene>
<evidence type="ECO:0008006" key="3">
    <source>
        <dbReference type="Google" id="ProtNLM"/>
    </source>
</evidence>
<proteinExistence type="predicted"/>
<dbReference type="AlphaFoldDB" id="A0A5C3P0F4"/>
<dbReference type="EMBL" id="ML211431">
    <property type="protein sequence ID" value="TFK82981.1"/>
    <property type="molecule type" value="Genomic_DNA"/>
</dbReference>